<feature type="binding site" evidence="10">
    <location>
        <position position="115"/>
    </location>
    <ligand>
        <name>Mn(2+)</name>
        <dbReference type="ChEBI" id="CHEBI:29035"/>
    </ligand>
</feature>
<feature type="domain" description="Nudix hydrolase" evidence="12">
    <location>
        <begin position="33"/>
        <end position="167"/>
    </location>
</feature>
<feature type="binding site" evidence="10">
    <location>
        <position position="71"/>
    </location>
    <ligand>
        <name>Mn(2+)</name>
        <dbReference type="ChEBI" id="CHEBI:29035"/>
    </ligand>
</feature>
<accession>A0A8G2BGI8</accession>
<keyword evidence="9 10" id="KW-0413">Isomerase</keyword>
<dbReference type="EMBL" id="FNBW01000002">
    <property type="protein sequence ID" value="SDF26649.1"/>
    <property type="molecule type" value="Genomic_DNA"/>
</dbReference>
<keyword evidence="5 10" id="KW-0479">Metal-binding</keyword>
<evidence type="ECO:0000256" key="2">
    <source>
        <dbReference type="ARBA" id="ARBA00007579"/>
    </source>
</evidence>
<dbReference type="UniPathway" id="UPA00059">
    <property type="reaction ID" value="UER00104"/>
</dbReference>
<dbReference type="CDD" id="cd02885">
    <property type="entry name" value="NUDIX_IPP_Isomerase"/>
    <property type="match status" value="1"/>
</dbReference>
<feature type="binding site" evidence="10">
    <location>
        <position position="89"/>
    </location>
    <ligand>
        <name>Mg(2+)</name>
        <dbReference type="ChEBI" id="CHEBI:18420"/>
    </ligand>
</feature>
<dbReference type="Proteomes" id="UP000198615">
    <property type="component" value="Unassembled WGS sequence"/>
</dbReference>
<evidence type="ECO:0000313" key="14">
    <source>
        <dbReference type="Proteomes" id="UP000198615"/>
    </source>
</evidence>
<protein>
    <recommendedName>
        <fullName evidence="3 10">Isopentenyl-diphosphate Delta-isomerase</fullName>
        <shortName evidence="10">IPP isomerase</shortName>
        <ecNumber evidence="3 10">5.3.3.2</ecNumber>
    </recommendedName>
    <alternativeName>
        <fullName evidence="10">IPP:DMAPP isomerase</fullName>
    </alternativeName>
    <alternativeName>
        <fullName evidence="10">Isopentenyl pyrophosphate isomerase</fullName>
    </alternativeName>
</protein>
<name>A0A8G2BGI8_9PROT</name>
<comment type="cofactor">
    <cofactor evidence="10">
        <name>Mg(2+)</name>
        <dbReference type="ChEBI" id="CHEBI:18420"/>
    </cofactor>
    <text evidence="10">Binds 1 Mg(2+) ion per subunit. The magnesium ion binds only when substrate is bound.</text>
</comment>
<keyword evidence="7 10" id="KW-0464">Manganese</keyword>
<feature type="active site" evidence="10 11">
    <location>
        <position position="69"/>
    </location>
</feature>
<keyword evidence="14" id="KW-1185">Reference proteome</keyword>
<dbReference type="Gene3D" id="3.90.79.10">
    <property type="entry name" value="Nucleoside Triphosphate Pyrophosphohydrolase"/>
    <property type="match status" value="1"/>
</dbReference>
<dbReference type="GO" id="GO:0004452">
    <property type="term" value="F:isopentenyl-diphosphate delta-isomerase activity"/>
    <property type="evidence" value="ECO:0007669"/>
    <property type="project" value="UniProtKB-UniRule"/>
</dbReference>
<feature type="binding site" evidence="10">
    <location>
        <position position="29"/>
    </location>
    <ligand>
        <name>Mn(2+)</name>
        <dbReference type="ChEBI" id="CHEBI:29035"/>
    </ligand>
</feature>
<dbReference type="InterPro" id="IPR056375">
    <property type="entry name" value="Idi_bact"/>
</dbReference>
<evidence type="ECO:0000256" key="1">
    <source>
        <dbReference type="ARBA" id="ARBA00004826"/>
    </source>
</evidence>
<sequence length="177" mass="19259">MGTAAVQDPKIPAVAADGSLYPIGKMAAHRQGVLHLAVSIFVTCRGRLLIQRRALSKYHCGGLWANTCCSHPHWRETAADAARRRLAEELGITGVTLSPMGELAYRADVGGGLVEHEHVHLFHGAAPDALTLDPDPEEVSDTRWIGVEELRGELGSDASRFAPWFLIYADRRPDLMG</sequence>
<comment type="cofactor">
    <cofactor evidence="10">
        <name>Mn(2+)</name>
        <dbReference type="ChEBI" id="CHEBI:29035"/>
    </cofactor>
    <text evidence="10">Binds 1 Mn(2+) ion per subunit.</text>
</comment>
<dbReference type="PANTHER" id="PTHR10885:SF0">
    <property type="entry name" value="ISOPENTENYL-DIPHOSPHATE DELTA-ISOMERASE"/>
    <property type="match status" value="1"/>
</dbReference>
<evidence type="ECO:0000256" key="11">
    <source>
        <dbReference type="PIRSR" id="PIRSR018427-1"/>
    </source>
</evidence>
<comment type="catalytic activity">
    <reaction evidence="10">
        <text>isopentenyl diphosphate = dimethylallyl diphosphate</text>
        <dbReference type="Rhea" id="RHEA:23284"/>
        <dbReference type="ChEBI" id="CHEBI:57623"/>
        <dbReference type="ChEBI" id="CHEBI:128769"/>
        <dbReference type="EC" id="5.3.3.2"/>
    </reaction>
</comment>
<dbReference type="InterPro" id="IPR015797">
    <property type="entry name" value="NUDIX_hydrolase-like_dom_sf"/>
</dbReference>
<evidence type="ECO:0000313" key="13">
    <source>
        <dbReference type="EMBL" id="SDF26649.1"/>
    </source>
</evidence>
<dbReference type="Pfam" id="PF00293">
    <property type="entry name" value="NUDIX"/>
    <property type="match status" value="1"/>
</dbReference>
<evidence type="ECO:0000256" key="3">
    <source>
        <dbReference type="ARBA" id="ARBA00012057"/>
    </source>
</evidence>
<dbReference type="OrthoDB" id="9809458at2"/>
<evidence type="ECO:0000259" key="12">
    <source>
        <dbReference type="PROSITE" id="PS51462"/>
    </source>
</evidence>
<keyword evidence="6 10" id="KW-0460">Magnesium</keyword>
<dbReference type="GO" id="GO:0050992">
    <property type="term" value="P:dimethylallyl diphosphate biosynthetic process"/>
    <property type="evidence" value="ECO:0007669"/>
    <property type="project" value="UniProtKB-UniRule"/>
</dbReference>
<comment type="pathway">
    <text evidence="1 10">Isoprenoid biosynthesis; dimethylallyl diphosphate biosynthesis; dimethylallyl diphosphate from isopentenyl diphosphate: step 1/1.</text>
</comment>
<comment type="subcellular location">
    <subcellularLocation>
        <location evidence="10">Cytoplasm</location>
    </subcellularLocation>
</comment>
<comment type="similarity">
    <text evidence="2 10">Belongs to the IPP isomerase type 1 family.</text>
</comment>
<feature type="binding site" evidence="10">
    <location>
        <position position="117"/>
    </location>
    <ligand>
        <name>Mn(2+)</name>
        <dbReference type="ChEBI" id="CHEBI:29035"/>
    </ligand>
</feature>
<dbReference type="SUPFAM" id="SSF55811">
    <property type="entry name" value="Nudix"/>
    <property type="match status" value="1"/>
</dbReference>
<gene>
    <name evidence="10" type="primary">idi</name>
    <name evidence="13" type="ORF">SAMN05660686_00813</name>
</gene>
<comment type="caution">
    <text evidence="13">The sequence shown here is derived from an EMBL/GenBank/DDBJ whole genome shotgun (WGS) entry which is preliminary data.</text>
</comment>
<organism evidence="13 14">
    <name type="scientific">Thalassobaculum litoreum DSM 18839</name>
    <dbReference type="NCBI Taxonomy" id="1123362"/>
    <lineage>
        <taxon>Bacteria</taxon>
        <taxon>Pseudomonadati</taxon>
        <taxon>Pseudomonadota</taxon>
        <taxon>Alphaproteobacteria</taxon>
        <taxon>Rhodospirillales</taxon>
        <taxon>Thalassobaculaceae</taxon>
        <taxon>Thalassobaculum</taxon>
    </lineage>
</organism>
<dbReference type="GO" id="GO:0046872">
    <property type="term" value="F:metal ion binding"/>
    <property type="evidence" value="ECO:0007669"/>
    <property type="project" value="UniProtKB-KW"/>
</dbReference>
<dbReference type="InterPro" id="IPR011876">
    <property type="entry name" value="IsopentenylPP_isomerase_typ1"/>
</dbReference>
<feature type="binding site" evidence="10">
    <location>
        <position position="35"/>
    </location>
    <ligand>
        <name>Mn(2+)</name>
        <dbReference type="ChEBI" id="CHEBI:29035"/>
    </ligand>
</feature>
<evidence type="ECO:0000256" key="10">
    <source>
        <dbReference type="HAMAP-Rule" id="MF_00202"/>
    </source>
</evidence>
<keyword evidence="8 10" id="KW-0414">Isoprene biosynthesis</keyword>
<dbReference type="RefSeq" id="WP_093148347.1">
    <property type="nucleotide sequence ID" value="NZ_FNBW01000002.1"/>
</dbReference>
<reference evidence="13 14" key="1">
    <citation type="submission" date="2016-10" db="EMBL/GenBank/DDBJ databases">
        <authorList>
            <person name="Varghese N."/>
            <person name="Submissions S."/>
        </authorList>
    </citation>
    <scope>NUCLEOTIDE SEQUENCE [LARGE SCALE GENOMIC DNA]</scope>
    <source>
        <strain evidence="13 14">DSM 18839</strain>
    </source>
</reference>
<evidence type="ECO:0000256" key="9">
    <source>
        <dbReference type="ARBA" id="ARBA00023235"/>
    </source>
</evidence>
<proteinExistence type="inferred from homology"/>
<comment type="function">
    <text evidence="10">Catalyzes the 1,3-allylic rearrangement of the homoallylic substrate isopentenyl (IPP) to its highly electrophilic allylic isomer, dimethylallyl diphosphate (DMAPP).</text>
</comment>
<evidence type="ECO:0000256" key="5">
    <source>
        <dbReference type="ARBA" id="ARBA00022723"/>
    </source>
</evidence>
<feature type="active site" evidence="10 11">
    <location>
        <position position="117"/>
    </location>
</feature>
<dbReference type="EC" id="5.3.3.2" evidence="3 10"/>
<dbReference type="GO" id="GO:0009240">
    <property type="term" value="P:isopentenyl diphosphate biosynthetic process"/>
    <property type="evidence" value="ECO:0007669"/>
    <property type="project" value="TreeGrafter"/>
</dbReference>
<dbReference type="PROSITE" id="PS51462">
    <property type="entry name" value="NUDIX"/>
    <property type="match status" value="1"/>
</dbReference>
<evidence type="ECO:0000256" key="7">
    <source>
        <dbReference type="ARBA" id="ARBA00023211"/>
    </source>
</evidence>
<keyword evidence="4 10" id="KW-0963">Cytoplasm</keyword>
<evidence type="ECO:0000256" key="6">
    <source>
        <dbReference type="ARBA" id="ARBA00022842"/>
    </source>
</evidence>
<dbReference type="InterPro" id="IPR000086">
    <property type="entry name" value="NUDIX_hydrolase_dom"/>
</dbReference>
<dbReference type="PIRSF" id="PIRSF018427">
    <property type="entry name" value="Isopntndiph_ism"/>
    <property type="match status" value="1"/>
</dbReference>
<evidence type="ECO:0000256" key="4">
    <source>
        <dbReference type="ARBA" id="ARBA00022490"/>
    </source>
</evidence>
<dbReference type="PANTHER" id="PTHR10885">
    <property type="entry name" value="ISOPENTENYL-DIPHOSPHATE DELTA-ISOMERASE"/>
    <property type="match status" value="1"/>
</dbReference>
<evidence type="ECO:0000256" key="8">
    <source>
        <dbReference type="ARBA" id="ARBA00023229"/>
    </source>
</evidence>
<dbReference type="NCBIfam" id="NF002995">
    <property type="entry name" value="PRK03759.1"/>
    <property type="match status" value="1"/>
</dbReference>
<dbReference type="GO" id="GO:0005737">
    <property type="term" value="C:cytoplasm"/>
    <property type="evidence" value="ECO:0007669"/>
    <property type="project" value="UniProtKB-SubCell"/>
</dbReference>
<dbReference type="AlphaFoldDB" id="A0A8G2BGI8"/>
<dbReference type="HAMAP" id="MF_00202">
    <property type="entry name" value="Idi"/>
    <property type="match status" value="1"/>
</dbReference>